<evidence type="ECO:0000313" key="8">
    <source>
        <dbReference type="EMBL" id="PSC03155.1"/>
    </source>
</evidence>
<comment type="similarity">
    <text evidence="1 6">Belongs to the XseB family.</text>
</comment>
<dbReference type="NCBIfam" id="TIGR01280">
    <property type="entry name" value="xseB"/>
    <property type="match status" value="1"/>
</dbReference>
<dbReference type="GO" id="GO:0006308">
    <property type="term" value="P:DNA catabolic process"/>
    <property type="evidence" value="ECO:0007669"/>
    <property type="project" value="UniProtKB-UniRule"/>
</dbReference>
<dbReference type="PANTHER" id="PTHR34137">
    <property type="entry name" value="EXODEOXYRIBONUCLEASE 7 SMALL SUBUNIT"/>
    <property type="match status" value="1"/>
</dbReference>
<dbReference type="EC" id="3.1.11.6" evidence="6"/>
<dbReference type="NCBIfam" id="NF002139">
    <property type="entry name" value="PRK00977.1-3"/>
    <property type="match status" value="1"/>
</dbReference>
<evidence type="ECO:0000256" key="1">
    <source>
        <dbReference type="ARBA" id="ARBA00009998"/>
    </source>
</evidence>
<dbReference type="GO" id="GO:0005829">
    <property type="term" value="C:cytosol"/>
    <property type="evidence" value="ECO:0007669"/>
    <property type="project" value="TreeGrafter"/>
</dbReference>
<accession>A0A2T1HNC9</accession>
<keyword evidence="9" id="KW-1185">Reference proteome</keyword>
<dbReference type="Pfam" id="PF02609">
    <property type="entry name" value="Exonuc_VII_S"/>
    <property type="match status" value="1"/>
</dbReference>
<dbReference type="GO" id="GO:0009318">
    <property type="term" value="C:exodeoxyribonuclease VII complex"/>
    <property type="evidence" value="ECO:0007669"/>
    <property type="project" value="UniProtKB-UniRule"/>
</dbReference>
<evidence type="ECO:0000256" key="6">
    <source>
        <dbReference type="HAMAP-Rule" id="MF_00337"/>
    </source>
</evidence>
<evidence type="ECO:0000256" key="2">
    <source>
        <dbReference type="ARBA" id="ARBA00022490"/>
    </source>
</evidence>
<dbReference type="PANTHER" id="PTHR34137:SF1">
    <property type="entry name" value="EXODEOXYRIBONUCLEASE 7 SMALL SUBUNIT"/>
    <property type="match status" value="1"/>
</dbReference>
<dbReference type="InterPro" id="IPR037004">
    <property type="entry name" value="Exonuc_VII_ssu_sf"/>
</dbReference>
<comment type="catalytic activity">
    <reaction evidence="6">
        <text>Exonucleolytic cleavage in either 5'- to 3'- or 3'- to 5'-direction to yield nucleoside 5'-phosphates.</text>
        <dbReference type="EC" id="3.1.11.6"/>
    </reaction>
</comment>
<protein>
    <recommendedName>
        <fullName evidence="6">Exodeoxyribonuclease 7 small subunit</fullName>
        <ecNumber evidence="6">3.1.11.6</ecNumber>
    </recommendedName>
    <alternativeName>
        <fullName evidence="6">Exodeoxyribonuclease VII small subunit</fullName>
        <shortName evidence="6">Exonuclease VII small subunit</shortName>
    </alternativeName>
</protein>
<evidence type="ECO:0000256" key="4">
    <source>
        <dbReference type="ARBA" id="ARBA00022801"/>
    </source>
</evidence>
<comment type="subunit">
    <text evidence="6">Heterooligomer composed of large and small subunits.</text>
</comment>
<dbReference type="Gene3D" id="1.10.287.1040">
    <property type="entry name" value="Exonuclease VII, small subunit"/>
    <property type="match status" value="1"/>
</dbReference>
<keyword evidence="4 6" id="KW-0378">Hydrolase</keyword>
<evidence type="ECO:0000256" key="5">
    <source>
        <dbReference type="ARBA" id="ARBA00022839"/>
    </source>
</evidence>
<evidence type="ECO:0000313" key="9">
    <source>
        <dbReference type="Proteomes" id="UP000239772"/>
    </source>
</evidence>
<keyword evidence="3 6" id="KW-0540">Nuclease</keyword>
<comment type="subcellular location">
    <subcellularLocation>
        <location evidence="6">Cytoplasm</location>
    </subcellularLocation>
</comment>
<comment type="function">
    <text evidence="6">Bidirectionally degrades single-stranded DNA into large acid-insoluble oligonucleotides, which are then degraded further into small acid-soluble oligonucleotides.</text>
</comment>
<name>A0A2T1HNC9_9HYPH</name>
<dbReference type="Proteomes" id="UP000239772">
    <property type="component" value="Unassembled WGS sequence"/>
</dbReference>
<dbReference type="HAMAP" id="MF_00337">
    <property type="entry name" value="Exonuc_7_S"/>
    <property type="match status" value="1"/>
</dbReference>
<organism evidence="8 9">
    <name type="scientific">Alsobacter soli</name>
    <dbReference type="NCBI Taxonomy" id="2109933"/>
    <lineage>
        <taxon>Bacteria</taxon>
        <taxon>Pseudomonadati</taxon>
        <taxon>Pseudomonadota</taxon>
        <taxon>Alphaproteobacteria</taxon>
        <taxon>Hyphomicrobiales</taxon>
        <taxon>Alsobacteraceae</taxon>
        <taxon>Alsobacter</taxon>
    </lineage>
</organism>
<dbReference type="SUPFAM" id="SSF116842">
    <property type="entry name" value="XseB-like"/>
    <property type="match status" value="1"/>
</dbReference>
<evidence type="ECO:0000256" key="7">
    <source>
        <dbReference type="SAM" id="MobiDB-lite"/>
    </source>
</evidence>
<dbReference type="AlphaFoldDB" id="A0A2T1HNC9"/>
<keyword evidence="5 6" id="KW-0269">Exonuclease</keyword>
<reference evidence="9" key="1">
    <citation type="submission" date="2018-03" db="EMBL/GenBank/DDBJ databases">
        <authorList>
            <person name="Sun L."/>
            <person name="Liu H."/>
            <person name="Chen W."/>
            <person name="Huang K."/>
            <person name="Liu W."/>
            <person name="Gao X."/>
        </authorList>
    </citation>
    <scope>NUCLEOTIDE SEQUENCE [LARGE SCALE GENOMIC DNA]</scope>
    <source>
        <strain evidence="9">SH9</strain>
    </source>
</reference>
<dbReference type="OrthoDB" id="9808145at2"/>
<sequence>MALDPLPLRRSAAPAGDDGSSETWPGPTAETPPQGCNLAHAGRYTAHTAGRVLVTDAAQPTAPAADIAAMPFEAALAELEEIVGRLERGNVALEDSIAIYERGEALKKHCEGLLRKAEARVEKITLSADGRPRGVEPLDVDR</sequence>
<gene>
    <name evidence="6" type="primary">xseB</name>
    <name evidence="8" type="ORF">SLNSH_20175</name>
</gene>
<evidence type="ECO:0000256" key="3">
    <source>
        <dbReference type="ARBA" id="ARBA00022722"/>
    </source>
</evidence>
<feature type="region of interest" description="Disordered" evidence="7">
    <location>
        <begin position="1"/>
        <end position="39"/>
    </location>
</feature>
<dbReference type="InterPro" id="IPR003761">
    <property type="entry name" value="Exonuc_VII_S"/>
</dbReference>
<dbReference type="GO" id="GO:0008855">
    <property type="term" value="F:exodeoxyribonuclease VII activity"/>
    <property type="evidence" value="ECO:0007669"/>
    <property type="project" value="UniProtKB-UniRule"/>
</dbReference>
<proteinExistence type="inferred from homology"/>
<keyword evidence="2 6" id="KW-0963">Cytoplasm</keyword>
<dbReference type="EMBL" id="PVZS01000030">
    <property type="protein sequence ID" value="PSC03155.1"/>
    <property type="molecule type" value="Genomic_DNA"/>
</dbReference>
<comment type="caution">
    <text evidence="8">The sequence shown here is derived from an EMBL/GenBank/DDBJ whole genome shotgun (WGS) entry which is preliminary data.</text>
</comment>